<sequence>MQVSTNVSLNYTLIVMGPVYGTQQSYLAYQFASELVTTKHAIKQIFFYADGVTNANLFTCPANDEFDLRSAWLQLAHNFDISLVICTSAGLRRGIIQDEKGNNIADGFQANGLTALSEAIAVSDRVITF</sequence>
<dbReference type="PANTHER" id="PTHR34874:SF3">
    <property type="entry name" value="SULFURTRANSFERASE TUSD"/>
    <property type="match status" value="1"/>
</dbReference>
<evidence type="ECO:0000256" key="3">
    <source>
        <dbReference type="ARBA" id="ARBA00022490"/>
    </source>
</evidence>
<accession>A0AB94IEI1</accession>
<keyword evidence="6" id="KW-1185">Reference proteome</keyword>
<dbReference type="EC" id="2.8.1.-" evidence="5"/>
<evidence type="ECO:0000256" key="4">
    <source>
        <dbReference type="ARBA" id="ARBA00022679"/>
    </source>
</evidence>
<dbReference type="InterPro" id="IPR003787">
    <property type="entry name" value="Sulphur_relay_DsrE/F-like"/>
</dbReference>
<comment type="caution">
    <text evidence="5">The sequence shown here is derived from an EMBL/GenBank/DDBJ whole genome shotgun (WGS) entry which is preliminary data.</text>
</comment>
<gene>
    <name evidence="5" type="primary">tusD</name>
    <name evidence="5" type="ORF">O970_01610</name>
</gene>
<name>A0AB94IEI1_9GAMM</name>
<evidence type="ECO:0000256" key="1">
    <source>
        <dbReference type="ARBA" id="ARBA00004496"/>
    </source>
</evidence>
<evidence type="ECO:0000313" key="6">
    <source>
        <dbReference type="Proteomes" id="UP000506160"/>
    </source>
</evidence>
<dbReference type="NCBIfam" id="NF001237">
    <property type="entry name" value="PRK00207.1"/>
    <property type="match status" value="1"/>
</dbReference>
<dbReference type="SUPFAM" id="SSF75169">
    <property type="entry name" value="DsrEFH-like"/>
    <property type="match status" value="1"/>
</dbReference>
<dbReference type="RefSeq" id="WP_036562237.1">
    <property type="nucleotide sequence ID" value="NZ_AWGA01000014.1"/>
</dbReference>
<proteinExistence type="inferred from homology"/>
<dbReference type="GO" id="GO:0002143">
    <property type="term" value="P:tRNA wobble position uridine thiolation"/>
    <property type="evidence" value="ECO:0007669"/>
    <property type="project" value="TreeGrafter"/>
</dbReference>
<dbReference type="EMBL" id="AWGA01000014">
    <property type="protein sequence ID" value="TEA27899.1"/>
    <property type="molecule type" value="Genomic_DNA"/>
</dbReference>
<dbReference type="GO" id="GO:0097163">
    <property type="term" value="F:sulfur carrier activity"/>
    <property type="evidence" value="ECO:0007669"/>
    <property type="project" value="TreeGrafter"/>
</dbReference>
<reference evidence="5 6" key="1">
    <citation type="journal article" date="2014" name="Appl. Environ. Microbiol.">
        <title>Genomic features of a bumble bee symbiont reflect its host environment.</title>
        <authorList>
            <person name="Martinson V.G."/>
            <person name="Magoc T."/>
            <person name="Koch H."/>
            <person name="Salzberg S.L."/>
            <person name="Moran N.A."/>
        </authorList>
    </citation>
    <scope>NUCLEOTIDE SEQUENCE [LARGE SCALE GENOMIC DNA]</scope>
    <source>
        <strain evidence="5 6">Bimp</strain>
    </source>
</reference>
<protein>
    <submittedName>
        <fullName evidence="5">Sulfurtransferase complex subunit TusD</fullName>
        <ecNumber evidence="5">2.8.1.-</ecNumber>
    </submittedName>
</protein>
<dbReference type="InterPro" id="IPR027396">
    <property type="entry name" value="DsrEFH-like"/>
</dbReference>
<keyword evidence="3" id="KW-0963">Cytoplasm</keyword>
<comment type="similarity">
    <text evidence="2">Belongs to the DsrE/TusD family.</text>
</comment>
<dbReference type="GO" id="GO:0016783">
    <property type="term" value="F:sulfurtransferase activity"/>
    <property type="evidence" value="ECO:0007669"/>
    <property type="project" value="InterPro"/>
</dbReference>
<organism evidence="5 6">
    <name type="scientific">Candidatus Schmidhempelia bombi str. Bimp</name>
    <dbReference type="NCBI Taxonomy" id="1387197"/>
    <lineage>
        <taxon>Bacteria</taxon>
        <taxon>Pseudomonadati</taxon>
        <taxon>Pseudomonadota</taxon>
        <taxon>Gammaproteobacteria</taxon>
        <taxon>Orbales</taxon>
        <taxon>Orbaceae</taxon>
        <taxon>Candidatus Schmidhempelia</taxon>
    </lineage>
</organism>
<dbReference type="NCBIfam" id="TIGR03012">
    <property type="entry name" value="sulf_tusD_dsrE"/>
    <property type="match status" value="1"/>
</dbReference>
<dbReference type="Gene3D" id="3.40.1260.10">
    <property type="entry name" value="DsrEFH-like"/>
    <property type="match status" value="1"/>
</dbReference>
<dbReference type="AlphaFoldDB" id="A0AB94IEI1"/>
<dbReference type="Proteomes" id="UP000506160">
    <property type="component" value="Unassembled WGS sequence"/>
</dbReference>
<dbReference type="GO" id="GO:1990228">
    <property type="term" value="C:sulfurtransferase complex"/>
    <property type="evidence" value="ECO:0007669"/>
    <property type="project" value="TreeGrafter"/>
</dbReference>
<keyword evidence="4 5" id="KW-0808">Transferase</keyword>
<evidence type="ECO:0000313" key="5">
    <source>
        <dbReference type="EMBL" id="TEA27899.1"/>
    </source>
</evidence>
<dbReference type="Pfam" id="PF02635">
    <property type="entry name" value="DsrE"/>
    <property type="match status" value="1"/>
</dbReference>
<evidence type="ECO:0000256" key="2">
    <source>
        <dbReference type="ARBA" id="ARBA00007067"/>
    </source>
</evidence>
<dbReference type="InterPro" id="IPR017463">
    <property type="entry name" value="Sulphur_relay_TusD/DsrE"/>
</dbReference>
<dbReference type="PANTHER" id="PTHR34874">
    <property type="entry name" value="PROTEIN YCHN"/>
    <property type="match status" value="1"/>
</dbReference>
<comment type="subcellular location">
    <subcellularLocation>
        <location evidence="1">Cytoplasm</location>
    </subcellularLocation>
</comment>